<dbReference type="EMBL" id="WIWT01000032">
    <property type="protein sequence ID" value="KAF3211765.1"/>
    <property type="molecule type" value="Genomic_DNA"/>
</dbReference>
<dbReference type="SUPFAM" id="SSF53167">
    <property type="entry name" value="Purine and uridine phosphorylases"/>
    <property type="match status" value="1"/>
</dbReference>
<feature type="domain" description="Nucleoside phosphorylase" evidence="2">
    <location>
        <begin position="31"/>
        <end position="311"/>
    </location>
</feature>
<dbReference type="Proteomes" id="UP000483672">
    <property type="component" value="Unassembled WGS sequence"/>
</dbReference>
<name>A0A6G1M0Z0_ORBOL</name>
<comment type="caution">
    <text evidence="3">The sequence shown here is derived from an EMBL/GenBank/DDBJ whole genome shotgun (WGS) entry which is preliminary data.</text>
</comment>
<dbReference type="AlphaFoldDB" id="A0A6G1M0Z0"/>
<organism evidence="3 6">
    <name type="scientific">Orbilia oligospora</name>
    <name type="common">Nematode-trapping fungus</name>
    <name type="synonym">Arthrobotrys oligospora</name>
    <dbReference type="NCBI Taxonomy" id="2813651"/>
    <lineage>
        <taxon>Eukaryota</taxon>
        <taxon>Fungi</taxon>
        <taxon>Dikarya</taxon>
        <taxon>Ascomycota</taxon>
        <taxon>Pezizomycotina</taxon>
        <taxon>Orbiliomycetes</taxon>
        <taxon>Orbiliales</taxon>
        <taxon>Orbiliaceae</taxon>
        <taxon>Orbilia</taxon>
    </lineage>
</organism>
<dbReference type="InterPro" id="IPR000845">
    <property type="entry name" value="Nucleoside_phosphorylase_d"/>
</dbReference>
<dbReference type="GO" id="GO:0003824">
    <property type="term" value="F:catalytic activity"/>
    <property type="evidence" value="ECO:0007669"/>
    <property type="project" value="InterPro"/>
</dbReference>
<evidence type="ECO:0000313" key="3">
    <source>
        <dbReference type="EMBL" id="KAF3211765.1"/>
    </source>
</evidence>
<evidence type="ECO:0000313" key="6">
    <source>
        <dbReference type="Proteomes" id="UP000614610"/>
    </source>
</evidence>
<evidence type="ECO:0000259" key="2">
    <source>
        <dbReference type="Pfam" id="PF01048"/>
    </source>
</evidence>
<dbReference type="GO" id="GO:0009116">
    <property type="term" value="P:nucleoside metabolic process"/>
    <property type="evidence" value="ECO:0007669"/>
    <property type="project" value="InterPro"/>
</dbReference>
<accession>A0A6G1M0Z0</accession>
<dbReference type="Pfam" id="PF01048">
    <property type="entry name" value="PNP_UDP_1"/>
    <property type="match status" value="1"/>
</dbReference>
<feature type="region of interest" description="Disordered" evidence="1">
    <location>
        <begin position="394"/>
        <end position="415"/>
    </location>
</feature>
<dbReference type="PANTHER" id="PTHR46082">
    <property type="entry name" value="ATP/GTP-BINDING PROTEIN-RELATED"/>
    <property type="match status" value="1"/>
</dbReference>
<proteinExistence type="predicted"/>
<reference evidence="3 5" key="1">
    <citation type="submission" date="2019-06" db="EMBL/GenBank/DDBJ databases">
        <authorList>
            <person name="Palmer J.M."/>
        </authorList>
    </citation>
    <scope>NUCLEOTIDE SEQUENCE</scope>
    <source>
        <strain evidence="4 5">TWF191</strain>
        <strain evidence="3">TWF679</strain>
    </source>
</reference>
<evidence type="ECO:0000313" key="5">
    <source>
        <dbReference type="Proteomes" id="UP000483672"/>
    </source>
</evidence>
<dbReference type="EMBL" id="WIPF01000041">
    <property type="protein sequence ID" value="KAF3221921.1"/>
    <property type="molecule type" value="Genomic_DNA"/>
</dbReference>
<sequence length="415" mass="45905">MMESETTGNRKKLTTDDYTIAIIYVKPIEMGAITAMVDEFHQPVELHINEKNEYTLGRIGNHNVAIVGPAKGKQGKVAITAVAARISYMFRNIKVGLLVGIGGGIPRPDTDKDVRLGDVVVGAPEYGDAIVQYDLGKQYTNRVENSRSLNKPPDILLRVVDRVNDEYRRAGLEDDFFGRHLKRFEQFPRIEEDYKRPKAADRLFDPLFEHDGTSCSEHNAYYEVKRKPRNPRLGDIKIHYGTILSGDMVIKSGKRRDEIASNYPNALCFEMEAAGVMDDLPCLVIRGICDYSDSHKNKEWQGYAAAAAASYAREILLTMAERVGGDFGGGTCTGLPSRSATWPAAAYPSTTNNKNTTSQPLWGGDFFDSPLFTPPPSAGSQTPVRDLWGGDFFDGPQFTPPTSPGGTGVRKTYTY</sequence>
<dbReference type="OrthoDB" id="1577640at2759"/>
<dbReference type="PANTHER" id="PTHR46082:SF11">
    <property type="entry name" value="AAA+ ATPASE DOMAIN-CONTAINING PROTEIN-RELATED"/>
    <property type="match status" value="1"/>
</dbReference>
<gene>
    <name evidence="3" type="primary">SHANK2_2</name>
    <name evidence="4" type="ORF">TWF191_006969</name>
    <name evidence="3" type="ORF">TWF679_006258</name>
</gene>
<protein>
    <submittedName>
        <fullName evidence="3">Ankyrin Repeat</fullName>
    </submittedName>
</protein>
<evidence type="ECO:0000256" key="1">
    <source>
        <dbReference type="SAM" id="MobiDB-lite"/>
    </source>
</evidence>
<dbReference type="Gene3D" id="3.40.50.1580">
    <property type="entry name" value="Nucleoside phosphorylase domain"/>
    <property type="match status" value="1"/>
</dbReference>
<dbReference type="InterPro" id="IPR035994">
    <property type="entry name" value="Nucleoside_phosphorylase_sf"/>
</dbReference>
<dbReference type="Proteomes" id="UP000614610">
    <property type="component" value="Unassembled WGS sequence"/>
</dbReference>
<evidence type="ECO:0000313" key="4">
    <source>
        <dbReference type="EMBL" id="KAF3221921.1"/>
    </source>
</evidence>
<dbReference type="InterPro" id="IPR053137">
    <property type="entry name" value="NLR-like"/>
</dbReference>